<proteinExistence type="predicted"/>
<sequence length="88" mass="9992">MRPIDLLPHKLDYELRIRGVVFEKKDAFVKRKIKFPQADGGEVLTFKNEFIASALELEVLLSEKVVSESPPTLMGEVVLYRGTGVQEM</sequence>
<gene>
    <name evidence="1" type="ORF">ILUMI_23260</name>
</gene>
<dbReference type="Proteomes" id="UP000801492">
    <property type="component" value="Unassembled WGS sequence"/>
</dbReference>
<evidence type="ECO:0000313" key="1">
    <source>
        <dbReference type="EMBL" id="KAF2882906.1"/>
    </source>
</evidence>
<evidence type="ECO:0000313" key="2">
    <source>
        <dbReference type="Proteomes" id="UP000801492"/>
    </source>
</evidence>
<keyword evidence="2" id="KW-1185">Reference proteome</keyword>
<name>A0A8K0CCC0_IGNLU</name>
<accession>A0A8K0CCC0</accession>
<dbReference type="EMBL" id="VTPC01090583">
    <property type="protein sequence ID" value="KAF2882906.1"/>
    <property type="molecule type" value="Genomic_DNA"/>
</dbReference>
<comment type="caution">
    <text evidence="1">The sequence shown here is derived from an EMBL/GenBank/DDBJ whole genome shotgun (WGS) entry which is preliminary data.</text>
</comment>
<organism evidence="1 2">
    <name type="scientific">Ignelater luminosus</name>
    <name type="common">Cucubano</name>
    <name type="synonym">Pyrophorus luminosus</name>
    <dbReference type="NCBI Taxonomy" id="2038154"/>
    <lineage>
        <taxon>Eukaryota</taxon>
        <taxon>Metazoa</taxon>
        <taxon>Ecdysozoa</taxon>
        <taxon>Arthropoda</taxon>
        <taxon>Hexapoda</taxon>
        <taxon>Insecta</taxon>
        <taxon>Pterygota</taxon>
        <taxon>Neoptera</taxon>
        <taxon>Endopterygota</taxon>
        <taxon>Coleoptera</taxon>
        <taxon>Polyphaga</taxon>
        <taxon>Elateriformia</taxon>
        <taxon>Elateroidea</taxon>
        <taxon>Elateridae</taxon>
        <taxon>Agrypninae</taxon>
        <taxon>Pyrophorini</taxon>
        <taxon>Ignelater</taxon>
    </lineage>
</organism>
<reference evidence="1" key="1">
    <citation type="submission" date="2019-08" db="EMBL/GenBank/DDBJ databases">
        <title>The genome of the North American firefly Photinus pyralis.</title>
        <authorList>
            <consortium name="Photinus pyralis genome working group"/>
            <person name="Fallon T.R."/>
            <person name="Sander Lower S.E."/>
            <person name="Weng J.-K."/>
        </authorList>
    </citation>
    <scope>NUCLEOTIDE SEQUENCE</scope>
    <source>
        <strain evidence="1">TRF0915ILg1</strain>
        <tissue evidence="1">Whole body</tissue>
    </source>
</reference>
<protein>
    <submittedName>
        <fullName evidence="1">Uncharacterized protein</fullName>
    </submittedName>
</protein>
<dbReference type="AlphaFoldDB" id="A0A8K0CCC0"/>